<keyword evidence="3" id="KW-1185">Reference proteome</keyword>
<dbReference type="CDD" id="cd00229">
    <property type="entry name" value="SGNH_hydrolase"/>
    <property type="match status" value="1"/>
</dbReference>
<proteinExistence type="predicted"/>
<accession>A0A178IE29</accession>
<gene>
    <name evidence="2" type="ORF">AW736_23825</name>
</gene>
<sequence>MKKNTSFLSIGLFHPGACVALAVLLGVCANAAAGTLVLSNRSGTVGDTTYRSANLSTVEQAYADGMASGLQFRTTTNDPRMVFVHQPVQAEEWKSLWVKFTRKPVHEGEQLEFYFITKADRRYGEDKEKRVSIPVRTGSTEVVIDLQSVPGWKGEVIETRLDFGQRANVTYLVEEVWYSTAEVPAQQSAAADDPLLQRIEAERSDPKWTGSDDEALILNTEYLVPLGREKPVLLPVSREDREGGANDTVAFDVWWSAAGSVKDVDGGWESALWWLRDMKSITFRYKVRQVQGNPELVVRLYERVAGVGLNNDAWVWKAPLKKTSCKDSWQEVALTRRSTAFRLTSEGTQEWELINYMTMTFLGKGHDGAEVIVESPLIHLNDGRTLKLWDPRRRYAHFDTVKAGAMAAPGEGRFLIGKGGSLLSSGNGRALLLDFKKWIPNVGLAANQDMVTLAAQSEWLRGNDIGLVYQQGGAYGLAEVISGAKAWSTTPSGISRTNFPGSFGMVGVMKYYDMTSLAIRKGFADVFDLTARAGVPEFQIIESYWPSVGGFWSGGEGSLARLRDSLAGRDSGLEWKTPAGTRRLHFRDFFKDANGFMMEPSGIGLQSWDEFEVPKLAGVRSAQTDAQRRHFFLMMNLTRYEALKFYGDLGASATRSGVKLGTVINRENYDNSFDFLGLMAAPGVRAIGHEYFGNPSHSLEGAFEHGQVLQALSRASDTEVRAVVESNATGTSGRPYYDPQIAYAVSYALWAADRPGSVENDWLSWNAADLGPNGSAVQRERHADFVFKGLAYLHILQDDWKVSPPEKSFAIIRSRKLNDVGAVPGNYSELLQAEAWPRMRFDFSEARFLGDQLKTGRVLFGEWSHQTEVDTQWLESWLEARGDRTLVMSGFRPGKVPDGANYSAFEMPAYVIMNSQSGFQKLVGSRVARIAGFAGRPRSDWLNDAELPERIELPAYYYLETAGRGTDVLVSLRGQPLVSRHVRANGSSVLYLHYDPSRETADLDRAILHRLAQESGIRRDVVGSEGLLVRRYEGTNGVLIAAFDRVWMHAFKFTYDPLAGLRMKWQWNGPERHVELRDDEQGAYVVDLVTGKVTDRKAGENKLVLNKVGGGLWVLAGDRETADRLAARARLFQPLLQSFAEPAKPTATRSTVAPASVPVGQSRLMDNLKSGKKQTVVLFGTSLSRGSDWFPSWFQPVQEILDKKFPGQLTVVNSAGSGQHSRWGLEVLDENVITKAPDCVFIEFSINDAVVRFDLSLDESRKNMNGMIDRIQAALPGCEIILQITNPVVGKSEGDRSHRREQEKYEQIYRDIARERKLVLIDNAPLWRAILEKKGEQSYRQFVPDGIHPIGSAYKAVTVSNILRTLGFSK</sequence>
<dbReference type="Pfam" id="PF13472">
    <property type="entry name" value="Lipase_GDSL_2"/>
    <property type="match status" value="1"/>
</dbReference>
<organism evidence="2 3">
    <name type="scientific">Termitidicoccus mucosus</name>
    <dbReference type="NCBI Taxonomy" id="1184151"/>
    <lineage>
        <taxon>Bacteria</taxon>
        <taxon>Pseudomonadati</taxon>
        <taxon>Verrucomicrobiota</taxon>
        <taxon>Opitutia</taxon>
        <taxon>Opitutales</taxon>
        <taxon>Opitutaceae</taxon>
        <taxon>Termitidicoccus</taxon>
    </lineage>
</organism>
<dbReference type="PANTHER" id="PTHR30383">
    <property type="entry name" value="THIOESTERASE 1/PROTEASE 1/LYSOPHOSPHOLIPASE L1"/>
    <property type="match status" value="1"/>
</dbReference>
<dbReference type="RefSeq" id="WP_084442653.1">
    <property type="nucleotide sequence ID" value="NZ_CP109796.1"/>
</dbReference>
<dbReference type="Proteomes" id="UP000078486">
    <property type="component" value="Unassembled WGS sequence"/>
</dbReference>
<name>A0A178IE29_9BACT</name>
<dbReference type="EMBL" id="LRRQ01000175">
    <property type="protein sequence ID" value="OAM87286.1"/>
    <property type="molecule type" value="Genomic_DNA"/>
</dbReference>
<evidence type="ECO:0000313" key="2">
    <source>
        <dbReference type="EMBL" id="OAM87286.1"/>
    </source>
</evidence>
<reference evidence="2 3" key="1">
    <citation type="submission" date="2016-01" db="EMBL/GenBank/DDBJ databases">
        <title>High potential of lignocellulose degradation of a new Verrucomicrobia species.</title>
        <authorList>
            <person name="Wang Y."/>
            <person name="Shi Y."/>
            <person name="Qiu Z."/>
            <person name="Liu S."/>
            <person name="Yang H."/>
        </authorList>
    </citation>
    <scope>NUCLEOTIDE SEQUENCE [LARGE SCALE GENOMIC DNA]</scope>
    <source>
        <strain evidence="2 3">TSB47</strain>
    </source>
</reference>
<dbReference type="STRING" id="1184151.AW736_23825"/>
<evidence type="ECO:0000313" key="3">
    <source>
        <dbReference type="Proteomes" id="UP000078486"/>
    </source>
</evidence>
<dbReference type="PANTHER" id="PTHR30383:SF5">
    <property type="entry name" value="SGNH HYDROLASE-TYPE ESTERASE DOMAIN-CONTAINING PROTEIN"/>
    <property type="match status" value="1"/>
</dbReference>
<dbReference type="OrthoDB" id="194518at2"/>
<protein>
    <recommendedName>
        <fullName evidence="1">SGNH hydrolase-type esterase domain-containing protein</fullName>
    </recommendedName>
</protein>
<feature type="domain" description="SGNH hydrolase-type esterase" evidence="1">
    <location>
        <begin position="1179"/>
        <end position="1355"/>
    </location>
</feature>
<dbReference type="SUPFAM" id="SSF52266">
    <property type="entry name" value="SGNH hydrolase"/>
    <property type="match status" value="1"/>
</dbReference>
<evidence type="ECO:0000259" key="1">
    <source>
        <dbReference type="Pfam" id="PF13472"/>
    </source>
</evidence>
<dbReference type="Gene3D" id="3.40.50.1110">
    <property type="entry name" value="SGNH hydrolase"/>
    <property type="match status" value="1"/>
</dbReference>
<dbReference type="InterPro" id="IPR013830">
    <property type="entry name" value="SGNH_hydro"/>
</dbReference>
<comment type="caution">
    <text evidence="2">The sequence shown here is derived from an EMBL/GenBank/DDBJ whole genome shotgun (WGS) entry which is preliminary data.</text>
</comment>
<dbReference type="InterPro" id="IPR036514">
    <property type="entry name" value="SGNH_hydro_sf"/>
</dbReference>
<dbReference type="GO" id="GO:0004622">
    <property type="term" value="F:phosphatidylcholine lysophospholipase activity"/>
    <property type="evidence" value="ECO:0007669"/>
    <property type="project" value="TreeGrafter"/>
</dbReference>
<dbReference type="InterPro" id="IPR051532">
    <property type="entry name" value="Ester_Hydrolysis_Enzymes"/>
</dbReference>